<comment type="function">
    <text evidence="2">One of several proteins that assist in the late maturation steps of the functional core of the 30S ribosomal subunit. Associates with free 30S ribosomal subunits (but not with 30S subunits that are part of 70S ribosomes or polysomes). Required for efficient processing of 16S rRNA. May interact with the 5'-terminal helix region of 16S rRNA.</text>
</comment>
<sequence length="118" mass="13635">MANYRDRRVAQEILKEVTHLLQTKIRDPRVQDITITDVSVTGDLQQATVFYSILSDDASAKQEAQMGLEKAKGLIRREVGHVLSIYKTPEIFFELDESVEYGERIDEVIRELHENEED</sequence>
<evidence type="ECO:0000313" key="4">
    <source>
        <dbReference type="Proteomes" id="UP000002663"/>
    </source>
</evidence>
<dbReference type="InterPro" id="IPR023799">
    <property type="entry name" value="RbfA_dom_sf"/>
</dbReference>
<gene>
    <name evidence="2 3" type="primary">rbfA</name>
    <name evidence="3" type="ordered locus">TEH_12910</name>
</gene>
<comment type="subcellular location">
    <subcellularLocation>
        <location evidence="2">Cytoplasm</location>
    </subcellularLocation>
</comment>
<dbReference type="InterPro" id="IPR020053">
    <property type="entry name" value="Ribosome-bd_factorA_CS"/>
</dbReference>
<dbReference type="AlphaFoldDB" id="A0AAN1SI47"/>
<keyword evidence="2" id="KW-0963">Cytoplasm</keyword>
<organism evidence="3 4">
    <name type="scientific">Tetragenococcus halophilus (strain DSM 20338 / JCM 20259 / NCIMB 9735 / NBRC 12172)</name>
    <name type="common">Pediococcus halophilus</name>
    <dbReference type="NCBI Taxonomy" id="945021"/>
    <lineage>
        <taxon>Bacteria</taxon>
        <taxon>Bacillati</taxon>
        <taxon>Bacillota</taxon>
        <taxon>Bacilli</taxon>
        <taxon>Lactobacillales</taxon>
        <taxon>Enterococcaceae</taxon>
        <taxon>Tetragenococcus</taxon>
    </lineage>
</organism>
<comment type="similarity">
    <text evidence="2">Belongs to the RbfA family.</text>
</comment>
<proteinExistence type="inferred from homology"/>
<dbReference type="RefSeq" id="WP_014124671.1">
    <property type="nucleotide sequence ID" value="NC_016052.1"/>
</dbReference>
<name>A0AAN1SI47_TETHN</name>
<dbReference type="SUPFAM" id="SSF89919">
    <property type="entry name" value="Ribosome-binding factor A, RbfA"/>
    <property type="match status" value="1"/>
</dbReference>
<dbReference type="EMBL" id="AP012046">
    <property type="protein sequence ID" value="BAK94618.1"/>
    <property type="molecule type" value="Genomic_DNA"/>
</dbReference>
<dbReference type="InterPro" id="IPR000238">
    <property type="entry name" value="RbfA"/>
</dbReference>
<dbReference type="Pfam" id="PF02033">
    <property type="entry name" value="RBFA"/>
    <property type="match status" value="1"/>
</dbReference>
<dbReference type="NCBIfam" id="TIGR00082">
    <property type="entry name" value="rbfA"/>
    <property type="match status" value="1"/>
</dbReference>
<evidence type="ECO:0000313" key="3">
    <source>
        <dbReference type="EMBL" id="BAK94618.1"/>
    </source>
</evidence>
<protein>
    <recommendedName>
        <fullName evidence="2">Ribosome-binding factor A</fullName>
    </recommendedName>
</protein>
<evidence type="ECO:0000256" key="2">
    <source>
        <dbReference type="HAMAP-Rule" id="MF_00003"/>
    </source>
</evidence>
<comment type="subunit">
    <text evidence="2">Monomer. Binds 30S ribosomal subunits, but not 50S ribosomal subunits or 70S ribosomes.</text>
</comment>
<keyword evidence="1 2" id="KW-0690">Ribosome biogenesis</keyword>
<evidence type="ECO:0000256" key="1">
    <source>
        <dbReference type="ARBA" id="ARBA00022517"/>
    </source>
</evidence>
<dbReference type="GO" id="GO:0005829">
    <property type="term" value="C:cytosol"/>
    <property type="evidence" value="ECO:0007669"/>
    <property type="project" value="TreeGrafter"/>
</dbReference>
<accession>A0AAN1SI47</accession>
<dbReference type="KEGG" id="thl:TEH_12910"/>
<dbReference type="Gene3D" id="3.30.300.20">
    <property type="match status" value="1"/>
</dbReference>
<dbReference type="HAMAP" id="MF_00003">
    <property type="entry name" value="RbfA"/>
    <property type="match status" value="1"/>
</dbReference>
<dbReference type="InterPro" id="IPR015946">
    <property type="entry name" value="KH_dom-like_a/b"/>
</dbReference>
<dbReference type="PANTHER" id="PTHR33515:SF1">
    <property type="entry name" value="RIBOSOME-BINDING FACTOR A, CHLOROPLASTIC-RELATED"/>
    <property type="match status" value="1"/>
</dbReference>
<reference evidence="3 4" key="1">
    <citation type="submission" date="2011-01" db="EMBL/GenBank/DDBJ databases">
        <title>Whole genome sequence of Tetragenococcus halophilus NBRC 12172.</title>
        <authorList>
            <person name="Nakazawa H."/>
            <person name="Omata S."/>
            <person name="Koga C."/>
            <person name="Watanabe Y."/>
            <person name="Katano Y."/>
            <person name="Ito N."/>
            <person name="Tsukatani N."/>
            <person name="Ankai A."/>
            <person name="Oguchi A."/>
            <person name="Fukui S."/>
            <person name="Yashiro I."/>
            <person name="Kamata S."/>
            <person name="Hashimoto Y."/>
            <person name="Yamazaki J."/>
            <person name="Taguchi H."/>
            <person name="Tanaka A."/>
            <person name="Koyama T."/>
            <person name="Ichige A."/>
            <person name="Hanya Y."/>
            <person name="Tanikawa S."/>
            <person name="Yamazaki S."/>
            <person name="Fujita N."/>
        </authorList>
    </citation>
    <scope>NUCLEOTIDE SEQUENCE [LARGE SCALE GENOMIC DNA]</scope>
    <source>
        <strain evidence="4">DSM 20338 / JCM 20259 / NCIMB 9735 / NBRC 12172</strain>
    </source>
</reference>
<dbReference type="GO" id="GO:0043024">
    <property type="term" value="F:ribosomal small subunit binding"/>
    <property type="evidence" value="ECO:0007669"/>
    <property type="project" value="TreeGrafter"/>
</dbReference>
<dbReference type="GO" id="GO:0030490">
    <property type="term" value="P:maturation of SSU-rRNA"/>
    <property type="evidence" value="ECO:0007669"/>
    <property type="project" value="UniProtKB-UniRule"/>
</dbReference>
<dbReference type="Proteomes" id="UP000002663">
    <property type="component" value="Chromosome"/>
</dbReference>
<dbReference type="PROSITE" id="PS01319">
    <property type="entry name" value="RBFA"/>
    <property type="match status" value="1"/>
</dbReference>
<dbReference type="PANTHER" id="PTHR33515">
    <property type="entry name" value="RIBOSOME-BINDING FACTOR A, CHLOROPLASTIC-RELATED"/>
    <property type="match status" value="1"/>
</dbReference>